<evidence type="ECO:0000313" key="2">
    <source>
        <dbReference type="EMBL" id="CAL1587491.1"/>
    </source>
</evidence>
<sequence>MGPPPPVSPARMASPAAPPSSPHGMLGKNTHGGGGEVWPRSGSVLAGAGPRWSPVQKSSVFREEGRSAGAWRGTAQVWHEATTAGGNGTHNIHTTQGFSQSPPQGPGSLQSEDSVHGAGGGQRLQAMGFT</sequence>
<dbReference type="EMBL" id="OZ035840">
    <property type="protein sequence ID" value="CAL1587491.1"/>
    <property type="molecule type" value="Genomic_DNA"/>
</dbReference>
<evidence type="ECO:0000313" key="3">
    <source>
        <dbReference type="Proteomes" id="UP001497482"/>
    </source>
</evidence>
<keyword evidence="3" id="KW-1185">Reference proteome</keyword>
<protein>
    <submittedName>
        <fullName evidence="2">Uncharacterized protein</fullName>
    </submittedName>
</protein>
<evidence type="ECO:0000256" key="1">
    <source>
        <dbReference type="SAM" id="MobiDB-lite"/>
    </source>
</evidence>
<reference evidence="2 3" key="1">
    <citation type="submission" date="2024-04" db="EMBL/GenBank/DDBJ databases">
        <authorList>
            <person name="Waldvogel A.-M."/>
            <person name="Schoenle A."/>
        </authorList>
    </citation>
    <scope>NUCLEOTIDE SEQUENCE [LARGE SCALE GENOMIC DNA]</scope>
</reference>
<organism evidence="2 3">
    <name type="scientific">Knipowitschia caucasica</name>
    <name type="common">Caucasian dwarf goby</name>
    <name type="synonym">Pomatoschistus caucasicus</name>
    <dbReference type="NCBI Taxonomy" id="637954"/>
    <lineage>
        <taxon>Eukaryota</taxon>
        <taxon>Metazoa</taxon>
        <taxon>Chordata</taxon>
        <taxon>Craniata</taxon>
        <taxon>Vertebrata</taxon>
        <taxon>Euteleostomi</taxon>
        <taxon>Actinopterygii</taxon>
        <taxon>Neopterygii</taxon>
        <taxon>Teleostei</taxon>
        <taxon>Neoteleostei</taxon>
        <taxon>Acanthomorphata</taxon>
        <taxon>Gobiaria</taxon>
        <taxon>Gobiiformes</taxon>
        <taxon>Gobioidei</taxon>
        <taxon>Gobiidae</taxon>
        <taxon>Gobiinae</taxon>
        <taxon>Knipowitschia</taxon>
    </lineage>
</organism>
<accession>A0AAV2KC75</accession>
<dbReference type="Proteomes" id="UP001497482">
    <property type="component" value="Chromosome 18"/>
</dbReference>
<feature type="region of interest" description="Disordered" evidence="1">
    <location>
        <begin position="1"/>
        <end position="130"/>
    </location>
</feature>
<proteinExistence type="predicted"/>
<dbReference type="AlphaFoldDB" id="A0AAV2KC75"/>
<feature type="compositionally biased region" description="Polar residues" evidence="1">
    <location>
        <begin position="89"/>
        <end position="112"/>
    </location>
</feature>
<name>A0AAV2KC75_KNICA</name>
<gene>
    <name evidence="2" type="ORF">KC01_LOCUS17450</name>
</gene>